<feature type="domain" description="Ionotropic glutamate receptor C-terminal" evidence="4">
    <location>
        <begin position="62"/>
        <end position="289"/>
    </location>
</feature>
<dbReference type="Pfam" id="PF00497">
    <property type="entry name" value="SBP_bac_3"/>
    <property type="match status" value="1"/>
</dbReference>
<feature type="chain" id="PRO_5007132509" evidence="2">
    <location>
        <begin position="39"/>
        <end position="292"/>
    </location>
</feature>
<protein>
    <submittedName>
        <fullName evidence="5">Bacterial extracellular solute-binding protein, family 3</fullName>
    </submittedName>
</protein>
<dbReference type="GO" id="GO:0015276">
    <property type="term" value="F:ligand-gated monoatomic ion channel activity"/>
    <property type="evidence" value="ECO:0007669"/>
    <property type="project" value="InterPro"/>
</dbReference>
<dbReference type="PANTHER" id="PTHR35936:SF35">
    <property type="entry name" value="L-CYSTINE-BINDING PROTEIN TCYJ"/>
    <property type="match status" value="1"/>
</dbReference>
<reference evidence="5 6" key="1">
    <citation type="submission" date="2015-10" db="EMBL/GenBank/DDBJ databases">
        <title>Transcriptomic analysis of a linuron degrading triple-species bacterial consortium.</title>
        <authorList>
            <person name="Albers P."/>
        </authorList>
    </citation>
    <scope>NUCLEOTIDE SEQUENCE [LARGE SCALE GENOMIC DNA]</scope>
    <source>
        <strain evidence="5 6">WDL6</strain>
    </source>
</reference>
<dbReference type="PANTHER" id="PTHR35936">
    <property type="entry name" value="MEMBRANE-BOUND LYTIC MUREIN TRANSGLYCOSYLASE F"/>
    <property type="match status" value="1"/>
</dbReference>
<dbReference type="RefSeq" id="WP_245281941.1">
    <property type="nucleotide sequence ID" value="NZ_LMTR01000078.1"/>
</dbReference>
<dbReference type="Proteomes" id="UP000059074">
    <property type="component" value="Unassembled WGS sequence"/>
</dbReference>
<dbReference type="Gene3D" id="3.40.190.10">
    <property type="entry name" value="Periplasmic binding protein-like II"/>
    <property type="match status" value="2"/>
</dbReference>
<organism evidence="5 6">
    <name type="scientific">Hyphomicrobium sulfonivorans</name>
    <dbReference type="NCBI Taxonomy" id="121290"/>
    <lineage>
        <taxon>Bacteria</taxon>
        <taxon>Pseudomonadati</taxon>
        <taxon>Pseudomonadota</taxon>
        <taxon>Alphaproteobacteria</taxon>
        <taxon>Hyphomicrobiales</taxon>
        <taxon>Hyphomicrobiaceae</taxon>
        <taxon>Hyphomicrobium</taxon>
    </lineage>
</organism>
<proteinExistence type="predicted"/>
<comment type="caution">
    <text evidence="5">The sequence shown here is derived from an EMBL/GenBank/DDBJ whole genome shotgun (WGS) entry which is preliminary data.</text>
</comment>
<dbReference type="STRING" id="121290.APY04_2761"/>
<evidence type="ECO:0000259" key="4">
    <source>
        <dbReference type="SMART" id="SM00079"/>
    </source>
</evidence>
<dbReference type="InterPro" id="IPR001320">
    <property type="entry name" value="Iontro_rcpt_C"/>
</dbReference>
<feature type="signal peptide" evidence="2">
    <location>
        <begin position="1"/>
        <end position="38"/>
    </location>
</feature>
<dbReference type="GO" id="GO:0016020">
    <property type="term" value="C:membrane"/>
    <property type="evidence" value="ECO:0007669"/>
    <property type="project" value="InterPro"/>
</dbReference>
<dbReference type="SUPFAM" id="SSF53850">
    <property type="entry name" value="Periplasmic binding protein-like II"/>
    <property type="match status" value="1"/>
</dbReference>
<name>A0A109BB39_HYPSL</name>
<dbReference type="SMART" id="SM00079">
    <property type="entry name" value="PBPe"/>
    <property type="match status" value="1"/>
</dbReference>
<dbReference type="AlphaFoldDB" id="A0A109BB39"/>
<dbReference type="EMBL" id="LMTR01000078">
    <property type="protein sequence ID" value="KWT65523.1"/>
    <property type="molecule type" value="Genomic_DNA"/>
</dbReference>
<dbReference type="SMART" id="SM00062">
    <property type="entry name" value="PBPb"/>
    <property type="match status" value="1"/>
</dbReference>
<dbReference type="CDD" id="cd01001">
    <property type="entry name" value="PBP2_HisJ_LAO_like"/>
    <property type="match status" value="1"/>
</dbReference>
<evidence type="ECO:0000256" key="2">
    <source>
        <dbReference type="SAM" id="SignalP"/>
    </source>
</evidence>
<evidence type="ECO:0000256" key="1">
    <source>
        <dbReference type="ARBA" id="ARBA00022729"/>
    </source>
</evidence>
<keyword evidence="6" id="KW-1185">Reference proteome</keyword>
<feature type="domain" description="Solute-binding protein family 3/N-terminal" evidence="3">
    <location>
        <begin position="62"/>
        <end position="290"/>
    </location>
</feature>
<accession>A0A109BB39</accession>
<evidence type="ECO:0000313" key="6">
    <source>
        <dbReference type="Proteomes" id="UP000059074"/>
    </source>
</evidence>
<keyword evidence="1 2" id="KW-0732">Signal</keyword>
<dbReference type="InterPro" id="IPR001638">
    <property type="entry name" value="Solute-binding_3/MltF_N"/>
</dbReference>
<sequence>MLMVNPPALHLAAMLRAVAAGIFALMAVLLWLPAGAHAQEEPDATKDVPVAGESDGTSRRVVVRFLTEGDFPPFNFYDEDGSLAGFNVDLARALCSELNTACDIKVRPWGELLLALRRGDADAVIASHAVTPQALTEVDFTDRYFQMPGRFAGPKSAEQTEISPETLESKRIGVARNSPHEAFVRTFFRSSAVRPFENPDLARDALLQGQVDYIFDDSVSLVFWLHGTASKRCCELKGGPYLEPKFFGDGMAIAVPKTDSQIKAMLNGALARLRADGRLEEITERYFPVKIF</sequence>
<dbReference type="PATRIC" id="fig|121290.4.peg.50"/>
<evidence type="ECO:0000259" key="3">
    <source>
        <dbReference type="SMART" id="SM00062"/>
    </source>
</evidence>
<evidence type="ECO:0000313" key="5">
    <source>
        <dbReference type="EMBL" id="KWT65523.1"/>
    </source>
</evidence>
<gene>
    <name evidence="5" type="ORF">APY04_2761</name>
</gene>